<comment type="caution">
    <text evidence="7">The sequence shown here is derived from an EMBL/GenBank/DDBJ whole genome shotgun (WGS) entry which is preliminary data.</text>
</comment>
<evidence type="ECO:0000313" key="8">
    <source>
        <dbReference type="Proteomes" id="UP000191154"/>
    </source>
</evidence>
<feature type="transmembrane region" description="Helical" evidence="5">
    <location>
        <begin position="23"/>
        <end position="43"/>
    </location>
</feature>
<feature type="domain" description="ABC-2 type transporter transmembrane" evidence="6">
    <location>
        <begin position="55"/>
        <end position="232"/>
    </location>
</feature>
<dbReference type="RefSeq" id="WP_077867355.1">
    <property type="nucleotide sequence ID" value="NZ_LZYZ01000010.1"/>
</dbReference>
<evidence type="ECO:0000313" key="7">
    <source>
        <dbReference type="EMBL" id="OOM06460.1"/>
    </source>
</evidence>
<feature type="transmembrane region" description="Helical" evidence="5">
    <location>
        <begin position="100"/>
        <end position="125"/>
    </location>
</feature>
<feature type="transmembrane region" description="Helical" evidence="5">
    <location>
        <begin position="161"/>
        <end position="179"/>
    </location>
</feature>
<feature type="transmembrane region" description="Helical" evidence="5">
    <location>
        <begin position="131"/>
        <end position="154"/>
    </location>
</feature>
<gene>
    <name evidence="7" type="ORF">CLOSAC_43800</name>
</gene>
<dbReference type="PANTHER" id="PTHR43471:SF1">
    <property type="entry name" value="ABC TRANSPORTER PERMEASE PROTEIN NOSY-RELATED"/>
    <property type="match status" value="1"/>
</dbReference>
<dbReference type="GO" id="GO:0016020">
    <property type="term" value="C:membrane"/>
    <property type="evidence" value="ECO:0007669"/>
    <property type="project" value="UniProtKB-SubCell"/>
</dbReference>
<name>A0A1S8MQM2_CLOSA</name>
<dbReference type="Pfam" id="PF12698">
    <property type="entry name" value="ABC2_membrane_3"/>
    <property type="match status" value="1"/>
</dbReference>
<dbReference type="Proteomes" id="UP000191154">
    <property type="component" value="Unassembled WGS sequence"/>
</dbReference>
<evidence type="ECO:0000259" key="6">
    <source>
        <dbReference type="Pfam" id="PF12698"/>
    </source>
</evidence>
<reference evidence="7 8" key="1">
    <citation type="submission" date="2016-05" db="EMBL/GenBank/DDBJ databases">
        <title>Microbial solvent formation.</title>
        <authorList>
            <person name="Poehlein A."/>
            <person name="Montoya Solano J.D."/>
            <person name="Flitsch S."/>
            <person name="Krabben P."/>
            <person name="Duerre P."/>
            <person name="Daniel R."/>
        </authorList>
    </citation>
    <scope>NUCLEOTIDE SEQUENCE [LARGE SCALE GENOMIC DNA]</scope>
    <source>
        <strain evidence="7 8">L1-8</strain>
    </source>
</reference>
<sequence>MEFSMTRVNALIKKEIKDLSKNMNIVMMCAFPIIFCIIYLKLFEGNTSNVEIDKVQILLLCININFLLVSCFSIVAMIAEEKEKNTLRNLILSGVTPLEFLIGKMITILLVSVIIDIIMFFIVGIDIQYLWKYVILTTLVVVSMIEIGAILGIIAQNQLSANIIAMPVMMFFLFISTYAKFNESIEKIAVFLPNYNINIILDKIFKGSNISIEHAYGIFVILIWIVISGVAFAYVYKKRRLDN</sequence>
<keyword evidence="2 5" id="KW-0812">Transmembrane</keyword>
<comment type="subcellular location">
    <subcellularLocation>
        <location evidence="1">Membrane</location>
        <topology evidence="1">Multi-pass membrane protein</topology>
    </subcellularLocation>
</comment>
<dbReference type="InterPro" id="IPR013525">
    <property type="entry name" value="ABC2_TM"/>
</dbReference>
<evidence type="ECO:0000256" key="2">
    <source>
        <dbReference type="ARBA" id="ARBA00022692"/>
    </source>
</evidence>
<keyword evidence="3 5" id="KW-1133">Transmembrane helix</keyword>
<protein>
    <submittedName>
        <fullName evidence="7">ABC-2 family transporter protein</fullName>
    </submittedName>
</protein>
<dbReference type="EMBL" id="LZYZ01000010">
    <property type="protein sequence ID" value="OOM06460.1"/>
    <property type="molecule type" value="Genomic_DNA"/>
</dbReference>
<dbReference type="PANTHER" id="PTHR43471">
    <property type="entry name" value="ABC TRANSPORTER PERMEASE"/>
    <property type="match status" value="1"/>
</dbReference>
<evidence type="ECO:0000256" key="1">
    <source>
        <dbReference type="ARBA" id="ARBA00004141"/>
    </source>
</evidence>
<dbReference type="STRING" id="169679.CSACC_10050"/>
<dbReference type="AlphaFoldDB" id="A0A1S8MQM2"/>
<accession>A0A1S8MQM2</accession>
<dbReference type="GO" id="GO:0140359">
    <property type="term" value="F:ABC-type transporter activity"/>
    <property type="evidence" value="ECO:0007669"/>
    <property type="project" value="InterPro"/>
</dbReference>
<feature type="transmembrane region" description="Helical" evidence="5">
    <location>
        <begin position="55"/>
        <end position="79"/>
    </location>
</feature>
<feature type="transmembrane region" description="Helical" evidence="5">
    <location>
        <begin position="215"/>
        <end position="236"/>
    </location>
</feature>
<keyword evidence="4 5" id="KW-0472">Membrane</keyword>
<evidence type="ECO:0000256" key="4">
    <source>
        <dbReference type="ARBA" id="ARBA00023136"/>
    </source>
</evidence>
<evidence type="ECO:0000256" key="3">
    <source>
        <dbReference type="ARBA" id="ARBA00022989"/>
    </source>
</evidence>
<evidence type="ECO:0000256" key="5">
    <source>
        <dbReference type="SAM" id="Phobius"/>
    </source>
</evidence>
<organism evidence="7 8">
    <name type="scientific">Clostridium saccharobutylicum</name>
    <dbReference type="NCBI Taxonomy" id="169679"/>
    <lineage>
        <taxon>Bacteria</taxon>
        <taxon>Bacillati</taxon>
        <taxon>Bacillota</taxon>
        <taxon>Clostridia</taxon>
        <taxon>Eubacteriales</taxon>
        <taxon>Clostridiaceae</taxon>
        <taxon>Clostridium</taxon>
    </lineage>
</organism>
<proteinExistence type="predicted"/>